<dbReference type="InterPro" id="IPR013332">
    <property type="entry name" value="KPR_N"/>
</dbReference>
<dbReference type="STRING" id="1449351.RISW2_05800"/>
<organism evidence="13 14">
    <name type="scientific">Roseivivax isoporae LMG 25204</name>
    <dbReference type="NCBI Taxonomy" id="1449351"/>
    <lineage>
        <taxon>Bacteria</taxon>
        <taxon>Pseudomonadati</taxon>
        <taxon>Pseudomonadota</taxon>
        <taxon>Alphaproteobacteria</taxon>
        <taxon>Rhodobacterales</taxon>
        <taxon>Roseobacteraceae</taxon>
        <taxon>Roseivivax</taxon>
    </lineage>
</organism>
<dbReference type="GO" id="GO:0008677">
    <property type="term" value="F:2-dehydropantoate 2-reductase activity"/>
    <property type="evidence" value="ECO:0007669"/>
    <property type="project" value="UniProtKB-EC"/>
</dbReference>
<dbReference type="PATRIC" id="fig|1449351.3.peg.2470"/>
<keyword evidence="6 10" id="KW-0521">NADP</keyword>
<dbReference type="AlphaFoldDB" id="X7F940"/>
<feature type="domain" description="Ketopantoate reductase C-terminal" evidence="12">
    <location>
        <begin position="180"/>
        <end position="318"/>
    </location>
</feature>
<dbReference type="SUPFAM" id="SSF51735">
    <property type="entry name" value="NAD(P)-binding Rossmann-fold domains"/>
    <property type="match status" value="1"/>
</dbReference>
<dbReference type="EC" id="1.1.1.169" evidence="3 10"/>
<name>X7F940_9RHOB</name>
<dbReference type="InterPro" id="IPR008927">
    <property type="entry name" value="6-PGluconate_DH-like_C_sf"/>
</dbReference>
<evidence type="ECO:0000256" key="1">
    <source>
        <dbReference type="ARBA" id="ARBA00004994"/>
    </source>
</evidence>
<evidence type="ECO:0000256" key="4">
    <source>
        <dbReference type="ARBA" id="ARBA00019465"/>
    </source>
</evidence>
<keyword evidence="14" id="KW-1185">Reference proteome</keyword>
<evidence type="ECO:0000256" key="3">
    <source>
        <dbReference type="ARBA" id="ARBA00013014"/>
    </source>
</evidence>
<reference evidence="13 14" key="1">
    <citation type="submission" date="2014-01" db="EMBL/GenBank/DDBJ databases">
        <title>Roseivivax isoporae LMG 25204 Genome Sequencing.</title>
        <authorList>
            <person name="Lai Q."/>
            <person name="Li G."/>
            <person name="Shao Z."/>
        </authorList>
    </citation>
    <scope>NUCLEOTIDE SEQUENCE [LARGE SCALE GENOMIC DNA]</scope>
    <source>
        <strain evidence="13 14">LMG 25204</strain>
    </source>
</reference>
<dbReference type="GO" id="GO:0005737">
    <property type="term" value="C:cytoplasm"/>
    <property type="evidence" value="ECO:0007669"/>
    <property type="project" value="TreeGrafter"/>
</dbReference>
<evidence type="ECO:0000256" key="7">
    <source>
        <dbReference type="ARBA" id="ARBA00023002"/>
    </source>
</evidence>
<dbReference type="RefSeq" id="WP_043771435.1">
    <property type="nucleotide sequence ID" value="NZ_JAME01000017.1"/>
</dbReference>
<dbReference type="OrthoDB" id="9793586at2"/>
<proteinExistence type="inferred from homology"/>
<comment type="catalytic activity">
    <reaction evidence="9 10">
        <text>(R)-pantoate + NADP(+) = 2-dehydropantoate + NADPH + H(+)</text>
        <dbReference type="Rhea" id="RHEA:16233"/>
        <dbReference type="ChEBI" id="CHEBI:11561"/>
        <dbReference type="ChEBI" id="CHEBI:15378"/>
        <dbReference type="ChEBI" id="CHEBI:15980"/>
        <dbReference type="ChEBI" id="CHEBI:57783"/>
        <dbReference type="ChEBI" id="CHEBI:58349"/>
        <dbReference type="EC" id="1.1.1.169"/>
    </reaction>
</comment>
<comment type="pathway">
    <text evidence="1 10">Cofactor biosynthesis; (R)-pantothenate biosynthesis; (R)-pantoate from 3-methyl-2-oxobutanoate: step 2/2.</text>
</comment>
<evidence type="ECO:0000259" key="12">
    <source>
        <dbReference type="Pfam" id="PF08546"/>
    </source>
</evidence>
<dbReference type="NCBIfam" id="TIGR00745">
    <property type="entry name" value="apbA_panE"/>
    <property type="match status" value="1"/>
</dbReference>
<evidence type="ECO:0000256" key="8">
    <source>
        <dbReference type="ARBA" id="ARBA00032024"/>
    </source>
</evidence>
<dbReference type="InterPro" id="IPR003710">
    <property type="entry name" value="ApbA"/>
</dbReference>
<dbReference type="GO" id="GO:0015940">
    <property type="term" value="P:pantothenate biosynthetic process"/>
    <property type="evidence" value="ECO:0007669"/>
    <property type="project" value="UniProtKB-UniPathway"/>
</dbReference>
<dbReference type="InterPro" id="IPR051402">
    <property type="entry name" value="KPR-Related"/>
</dbReference>
<protein>
    <recommendedName>
        <fullName evidence="4 10">2-dehydropantoate 2-reductase</fullName>
        <ecNumber evidence="3 10">1.1.1.169</ecNumber>
    </recommendedName>
    <alternativeName>
        <fullName evidence="8 10">Ketopantoate reductase</fullName>
    </alternativeName>
</protein>
<evidence type="ECO:0000256" key="10">
    <source>
        <dbReference type="RuleBase" id="RU362068"/>
    </source>
</evidence>
<dbReference type="UniPathway" id="UPA00028">
    <property type="reaction ID" value="UER00004"/>
</dbReference>
<dbReference type="InterPro" id="IPR013328">
    <property type="entry name" value="6PGD_dom2"/>
</dbReference>
<feature type="domain" description="Ketopantoate reductase N-terminal" evidence="11">
    <location>
        <begin position="5"/>
        <end position="151"/>
    </location>
</feature>
<dbReference type="InterPro" id="IPR013752">
    <property type="entry name" value="KPA_reductase"/>
</dbReference>
<evidence type="ECO:0000313" key="14">
    <source>
        <dbReference type="Proteomes" id="UP000023430"/>
    </source>
</evidence>
<evidence type="ECO:0000256" key="5">
    <source>
        <dbReference type="ARBA" id="ARBA00022655"/>
    </source>
</evidence>
<dbReference type="Gene3D" id="1.10.1040.10">
    <property type="entry name" value="N-(1-d-carboxylethyl)-l-norvaline Dehydrogenase, domain 2"/>
    <property type="match status" value="1"/>
</dbReference>
<keyword evidence="5 10" id="KW-0566">Pantothenate biosynthesis</keyword>
<evidence type="ECO:0000256" key="2">
    <source>
        <dbReference type="ARBA" id="ARBA00007870"/>
    </source>
</evidence>
<dbReference type="SUPFAM" id="SSF48179">
    <property type="entry name" value="6-phosphogluconate dehydrogenase C-terminal domain-like"/>
    <property type="match status" value="1"/>
</dbReference>
<dbReference type="Pfam" id="PF02558">
    <property type="entry name" value="ApbA"/>
    <property type="match status" value="1"/>
</dbReference>
<gene>
    <name evidence="13" type="ORF">RISW2_05800</name>
</gene>
<dbReference type="PANTHER" id="PTHR21708:SF26">
    <property type="entry name" value="2-DEHYDROPANTOATE 2-REDUCTASE"/>
    <property type="match status" value="1"/>
</dbReference>
<comment type="similarity">
    <text evidence="2 10">Belongs to the ketopantoate reductase family.</text>
</comment>
<dbReference type="InterPro" id="IPR036291">
    <property type="entry name" value="NAD(P)-bd_dom_sf"/>
</dbReference>
<dbReference type="Gene3D" id="3.40.50.720">
    <property type="entry name" value="NAD(P)-binding Rossmann-like Domain"/>
    <property type="match status" value="1"/>
</dbReference>
<dbReference type="EMBL" id="JAME01000017">
    <property type="protein sequence ID" value="ETX28606.1"/>
    <property type="molecule type" value="Genomic_DNA"/>
</dbReference>
<dbReference type="eggNOG" id="COG1893">
    <property type="taxonomic scope" value="Bacteria"/>
</dbReference>
<evidence type="ECO:0000313" key="13">
    <source>
        <dbReference type="EMBL" id="ETX28606.1"/>
    </source>
</evidence>
<evidence type="ECO:0000256" key="9">
    <source>
        <dbReference type="ARBA" id="ARBA00048793"/>
    </source>
</evidence>
<comment type="caution">
    <text evidence="13">The sequence shown here is derived from an EMBL/GenBank/DDBJ whole genome shotgun (WGS) entry which is preliminary data.</text>
</comment>
<evidence type="ECO:0000256" key="6">
    <source>
        <dbReference type="ARBA" id="ARBA00022857"/>
    </source>
</evidence>
<dbReference type="Pfam" id="PF08546">
    <property type="entry name" value="ApbA_C"/>
    <property type="match status" value="1"/>
</dbReference>
<evidence type="ECO:0000259" key="11">
    <source>
        <dbReference type="Pfam" id="PF02558"/>
    </source>
</evidence>
<accession>X7F940</accession>
<comment type="function">
    <text evidence="10">Catalyzes the NADPH-dependent reduction of ketopantoate into pantoic acid.</text>
</comment>
<dbReference type="Proteomes" id="UP000023430">
    <property type="component" value="Unassembled WGS sequence"/>
</dbReference>
<keyword evidence="7 10" id="KW-0560">Oxidoreductase</keyword>
<dbReference type="PANTHER" id="PTHR21708">
    <property type="entry name" value="PROBABLE 2-DEHYDROPANTOATE 2-REDUCTASE"/>
    <property type="match status" value="1"/>
</dbReference>
<sequence>MTAPILIWGAGAIGGVIGATLARAGHPVHMVDIVEDHVAAMRKGLVIEGPVDAFTQALPASTPATLEGRFDRIILAVKAHHTQAALDALVPHLAPGGHVISAQNGLNERVIAARIGAENTIGCFVNFGADWLEPGRILYGNRAAVAVGELDGRITERARQLHALLSLVEPDAVLTDNIWGYLWGKMGYGALLFATALTPSSMSDAMARPGHRAVYEALGHEVMTLAAAEGVQPIGFNGFDPEAFRTANRAGMAASIDRMVAHNRKTAKTHSGIWRDLAVRRRKTEVDAQMGIMVEIAARHGVAVPTLTRLVGLIHDIEDGRRPQADDLPDLLVPGCA</sequence>